<dbReference type="SUPFAM" id="SSF52540">
    <property type="entry name" value="P-loop containing nucleoside triphosphate hydrolases"/>
    <property type="match status" value="1"/>
</dbReference>
<name>A0A1E2SJH7_LEIXY</name>
<comment type="caution">
    <text evidence="1">The sequence shown here is derived from an EMBL/GenBank/DDBJ whole genome shotgun (WGS) entry which is preliminary data.</text>
</comment>
<evidence type="ECO:0000313" key="1">
    <source>
        <dbReference type="EMBL" id="ODA89844.1"/>
    </source>
</evidence>
<protein>
    <submittedName>
        <fullName evidence="1">Uncharacterized protein</fullName>
    </submittedName>
</protein>
<proteinExistence type="predicted"/>
<evidence type="ECO:0000313" key="2">
    <source>
        <dbReference type="Proteomes" id="UP000094426"/>
    </source>
</evidence>
<dbReference type="Proteomes" id="UP000094426">
    <property type="component" value="Unassembled WGS sequence"/>
</dbReference>
<reference evidence="1 2" key="1">
    <citation type="submission" date="2015-11" db="EMBL/GenBank/DDBJ databases">
        <authorList>
            <person name="Zhang Y."/>
            <person name="Guo Z."/>
        </authorList>
    </citation>
    <scope>NUCLEOTIDE SEQUENCE [LARGE SCALE GENOMIC DNA]</scope>
    <source>
        <strain evidence="2">gdw1</strain>
    </source>
</reference>
<dbReference type="EMBL" id="LNZG01000031">
    <property type="protein sequence ID" value="ODA89844.1"/>
    <property type="molecule type" value="Genomic_DNA"/>
</dbReference>
<accession>A0A1E2SJH7</accession>
<organism evidence="1 2">
    <name type="scientific">Leifsonia xyli subsp. xyli</name>
    <dbReference type="NCBI Taxonomy" id="59736"/>
    <lineage>
        <taxon>Bacteria</taxon>
        <taxon>Bacillati</taxon>
        <taxon>Actinomycetota</taxon>
        <taxon>Actinomycetes</taxon>
        <taxon>Micrococcales</taxon>
        <taxon>Microbacteriaceae</taxon>
        <taxon>Leifsonia</taxon>
    </lineage>
</organism>
<dbReference type="InterPro" id="IPR027417">
    <property type="entry name" value="P-loop_NTPase"/>
</dbReference>
<dbReference type="Gene3D" id="3.40.50.300">
    <property type="entry name" value="P-loop containing nucleotide triphosphate hydrolases"/>
    <property type="match status" value="1"/>
</dbReference>
<sequence length="81" mass="8205">MPAAVRREKAAEVLDLVGLGGWGGKLTGELSGGMQQRVGLGVMSREVVVDSANGWGSDGGVVLVMIVEVGPAGECFSSFGL</sequence>
<gene>
    <name evidence="1" type="ORF">ATY41_12125</name>
</gene>
<dbReference type="AlphaFoldDB" id="A0A1E2SJH7"/>